<evidence type="ECO:0000313" key="3">
    <source>
        <dbReference type="Proteomes" id="UP001317822"/>
    </source>
</evidence>
<accession>A0ABM8DIC4</accession>
<dbReference type="Proteomes" id="UP001317822">
    <property type="component" value="Chromosome"/>
</dbReference>
<dbReference type="RefSeq" id="WP_281780215.1">
    <property type="nucleotide sequence ID" value="NZ_AP027041.1"/>
</dbReference>
<evidence type="ECO:0000313" key="2">
    <source>
        <dbReference type="EMBL" id="BDU18349.1"/>
    </source>
</evidence>
<organism evidence="2 3">
    <name type="scientific">Lysobacter auxotrophicus</name>
    <dbReference type="NCBI Taxonomy" id="2992573"/>
    <lineage>
        <taxon>Bacteria</taxon>
        <taxon>Pseudomonadati</taxon>
        <taxon>Pseudomonadota</taxon>
        <taxon>Gammaproteobacteria</taxon>
        <taxon>Lysobacterales</taxon>
        <taxon>Lysobacteraceae</taxon>
        <taxon>Lysobacter</taxon>
    </lineage>
</organism>
<keyword evidence="1" id="KW-0732">Signal</keyword>
<evidence type="ECO:0000256" key="1">
    <source>
        <dbReference type="SAM" id="SignalP"/>
    </source>
</evidence>
<evidence type="ECO:0008006" key="4">
    <source>
        <dbReference type="Google" id="ProtNLM"/>
    </source>
</evidence>
<proteinExistence type="predicted"/>
<feature type="signal peptide" evidence="1">
    <location>
        <begin position="1"/>
        <end position="27"/>
    </location>
</feature>
<name>A0ABM8DIC4_9GAMM</name>
<protein>
    <recommendedName>
        <fullName evidence="4">Lipoprotein</fullName>
    </recommendedName>
</protein>
<reference evidence="2 3" key="1">
    <citation type="journal article" date="2023" name="Int. J. Syst. Evol. Microbiol.">
        <title>Physiological and genomic analyses of cobalamin (vitamin B12)-auxotrophy of Lysobacter auxotrophicus sp. nov., a methionine-auxotrophic chitinolytic bacterium isolated from chitin-treated soil.</title>
        <authorList>
            <person name="Saito A."/>
            <person name="Dohra H."/>
            <person name="Hamada M."/>
            <person name="Moriuchi R."/>
            <person name="Kotsuchibashi Y."/>
            <person name="Mori K."/>
        </authorList>
    </citation>
    <scope>NUCLEOTIDE SEQUENCE [LARGE SCALE GENOMIC DNA]</scope>
    <source>
        <strain evidence="2 3">5-21a</strain>
    </source>
</reference>
<dbReference type="EMBL" id="AP027041">
    <property type="protein sequence ID" value="BDU18349.1"/>
    <property type="molecule type" value="Genomic_DNA"/>
</dbReference>
<keyword evidence="3" id="KW-1185">Reference proteome</keyword>
<sequence length="187" mass="19597">MRTPFTLAMACALVALSCAGCSTNARSDAQATAPLPPPVNEKALADKALETFLASRSIREIPAHRDATADLDGDGTKDLLMLLDDTNWCQADGCTLLVFHGGKDGYRLVGESVSVQAPIAVGARTNRGWHDLLVNVGGGDEAGTVALEFDGTRYPADPTMAALLDPARLPSATPLLDAELEPRVAVQ</sequence>
<feature type="chain" id="PRO_5046259174" description="Lipoprotein" evidence="1">
    <location>
        <begin position="28"/>
        <end position="187"/>
    </location>
</feature>
<gene>
    <name evidence="2" type="ORF">LA521A_35500</name>
</gene>
<dbReference type="PROSITE" id="PS51257">
    <property type="entry name" value="PROKAR_LIPOPROTEIN"/>
    <property type="match status" value="1"/>
</dbReference>